<dbReference type="GO" id="GO:0005737">
    <property type="term" value="C:cytoplasm"/>
    <property type="evidence" value="ECO:0007669"/>
    <property type="project" value="TreeGrafter"/>
</dbReference>
<dbReference type="InterPro" id="IPR051842">
    <property type="entry name" value="uS12_prolyl_hydroxylase"/>
</dbReference>
<evidence type="ECO:0000259" key="1">
    <source>
        <dbReference type="PROSITE" id="PS51471"/>
    </source>
</evidence>
<accession>A0A3B0RWU5</accession>
<dbReference type="PANTHER" id="PTHR12117:SF0">
    <property type="entry name" value="PROLYL 3-HYDROXYLASE OGFOD1"/>
    <property type="match status" value="1"/>
</dbReference>
<protein>
    <recommendedName>
        <fullName evidence="1">Fe2OG dioxygenase domain-containing protein</fullName>
    </recommendedName>
</protein>
<dbReference type="InterPro" id="IPR039558">
    <property type="entry name" value="TPA1/OFD1_N"/>
</dbReference>
<dbReference type="AlphaFoldDB" id="A0A3B0RWU5"/>
<organism evidence="2">
    <name type="scientific">hydrothermal vent metagenome</name>
    <dbReference type="NCBI Taxonomy" id="652676"/>
    <lineage>
        <taxon>unclassified sequences</taxon>
        <taxon>metagenomes</taxon>
        <taxon>ecological metagenomes</taxon>
    </lineage>
</organism>
<dbReference type="Pfam" id="PF13661">
    <property type="entry name" value="2OG-FeII_Oxy_4"/>
    <property type="match status" value="1"/>
</dbReference>
<dbReference type="Gene3D" id="2.60.120.620">
    <property type="entry name" value="q2cbj1_9rhob like domain"/>
    <property type="match status" value="1"/>
</dbReference>
<proteinExistence type="predicted"/>
<feature type="domain" description="Fe2OG dioxygenase" evidence="1">
    <location>
        <begin position="140"/>
        <end position="238"/>
    </location>
</feature>
<gene>
    <name evidence="2" type="ORF">MNBD_ALPHA02-622</name>
</gene>
<evidence type="ECO:0000313" key="2">
    <source>
        <dbReference type="EMBL" id="VAV92838.1"/>
    </source>
</evidence>
<dbReference type="PROSITE" id="PS51471">
    <property type="entry name" value="FE2OG_OXY"/>
    <property type="match status" value="1"/>
</dbReference>
<sequence>MSQEIQLNPDLDPEEYARIFREVGRVHIPEILTPESADRIYDALTSEVPWQTNFNDDENGHTLHQAQIEAMTAVQRDLLTTHINQKAQHDFQYVFNAFSLSDARTQGIHQELFINQFLDFVNSEDYLSFMRTVTGFKEASFADSQCTLYRPGHFLTDHLDDVGGKNRLVAMVMNFTPNWRPDWGGILQFIDENEHISQGITPCFNALNILKIPQKHSVSYVVPNAEGGRYAITGWLRKGTPPKI</sequence>
<dbReference type="InterPro" id="IPR005123">
    <property type="entry name" value="Oxoglu/Fe-dep_dioxygenase_dom"/>
</dbReference>
<dbReference type="GO" id="GO:0006449">
    <property type="term" value="P:regulation of translational termination"/>
    <property type="evidence" value="ECO:0007669"/>
    <property type="project" value="TreeGrafter"/>
</dbReference>
<name>A0A3B0RWU5_9ZZZZ</name>
<dbReference type="GO" id="GO:0031543">
    <property type="term" value="F:peptidyl-proline dioxygenase activity"/>
    <property type="evidence" value="ECO:0007669"/>
    <property type="project" value="TreeGrafter"/>
</dbReference>
<dbReference type="EMBL" id="UOED01000079">
    <property type="protein sequence ID" value="VAV92838.1"/>
    <property type="molecule type" value="Genomic_DNA"/>
</dbReference>
<dbReference type="PANTHER" id="PTHR12117">
    <property type="entry name" value="HISTONE ACETYLTRANSFERASE COMPLEX"/>
    <property type="match status" value="1"/>
</dbReference>
<reference evidence="2" key="1">
    <citation type="submission" date="2018-06" db="EMBL/GenBank/DDBJ databases">
        <authorList>
            <person name="Zhirakovskaya E."/>
        </authorList>
    </citation>
    <scope>NUCLEOTIDE SEQUENCE</scope>
</reference>